<evidence type="ECO:0000256" key="5">
    <source>
        <dbReference type="ARBA" id="ARBA00023136"/>
    </source>
</evidence>
<keyword evidence="2" id="KW-0813">Transport</keyword>
<dbReference type="GO" id="GO:0016020">
    <property type="term" value="C:membrane"/>
    <property type="evidence" value="ECO:0007669"/>
    <property type="project" value="UniProtKB-SubCell"/>
</dbReference>
<evidence type="ECO:0000256" key="3">
    <source>
        <dbReference type="ARBA" id="ARBA00022781"/>
    </source>
</evidence>
<evidence type="ECO:0000256" key="6">
    <source>
        <dbReference type="ARBA" id="ARBA00023310"/>
    </source>
</evidence>
<dbReference type="Gene3D" id="1.10.520.20">
    <property type="entry name" value="N-terminal domain of the delta subunit of the F1F0-ATP synthase"/>
    <property type="match status" value="1"/>
</dbReference>
<evidence type="ECO:0008006" key="8">
    <source>
        <dbReference type="Google" id="ProtNLM"/>
    </source>
</evidence>
<dbReference type="GO" id="GO:0046933">
    <property type="term" value="F:proton-transporting ATP synthase activity, rotational mechanism"/>
    <property type="evidence" value="ECO:0007669"/>
    <property type="project" value="InterPro"/>
</dbReference>
<dbReference type="PANTHER" id="PTHR11910">
    <property type="entry name" value="ATP SYNTHASE DELTA CHAIN"/>
    <property type="match status" value="1"/>
</dbReference>
<feature type="non-terminal residue" evidence="7">
    <location>
        <position position="143"/>
    </location>
</feature>
<accession>A0A383F008</accession>
<dbReference type="EMBL" id="UINC01230366">
    <property type="protein sequence ID" value="SVE62466.1"/>
    <property type="molecule type" value="Genomic_DNA"/>
</dbReference>
<evidence type="ECO:0000256" key="4">
    <source>
        <dbReference type="ARBA" id="ARBA00023065"/>
    </source>
</evidence>
<keyword evidence="4" id="KW-0406">Ion transport</keyword>
<sequence>MELSTIAKPYAQAIFEIAEKNDSLSEWSELLSTASVIMADDVAQAFIASPGKSKDQKVELICALLEKATSRELSKQESALINLVLNNGRTEAFGSISAAFDSAVSNANQSKSFQVVSAFELTEAEEKAIVDDLTSKHKTTVTV</sequence>
<dbReference type="InterPro" id="IPR026015">
    <property type="entry name" value="ATP_synth_OSCP/delta_N_sf"/>
</dbReference>
<dbReference type="NCBIfam" id="TIGR01145">
    <property type="entry name" value="ATP_synt_delta"/>
    <property type="match status" value="1"/>
</dbReference>
<proteinExistence type="predicted"/>
<dbReference type="InterPro" id="IPR000711">
    <property type="entry name" value="ATPase_OSCP/dsu"/>
</dbReference>
<dbReference type="AlphaFoldDB" id="A0A383F008"/>
<evidence type="ECO:0000256" key="2">
    <source>
        <dbReference type="ARBA" id="ARBA00022448"/>
    </source>
</evidence>
<gene>
    <name evidence="7" type="ORF">METZ01_LOCUS515320</name>
</gene>
<keyword evidence="5" id="KW-0472">Membrane</keyword>
<keyword evidence="6" id="KW-0066">ATP synthesis</keyword>
<protein>
    <recommendedName>
        <fullName evidence="8">ATP synthase subunit delta</fullName>
    </recommendedName>
</protein>
<evidence type="ECO:0000313" key="7">
    <source>
        <dbReference type="EMBL" id="SVE62466.1"/>
    </source>
</evidence>
<keyword evidence="3" id="KW-0375">Hydrogen ion transport</keyword>
<reference evidence="7" key="1">
    <citation type="submission" date="2018-05" db="EMBL/GenBank/DDBJ databases">
        <authorList>
            <person name="Lanie J.A."/>
            <person name="Ng W.-L."/>
            <person name="Kazmierczak K.M."/>
            <person name="Andrzejewski T.M."/>
            <person name="Davidsen T.M."/>
            <person name="Wayne K.J."/>
            <person name="Tettelin H."/>
            <person name="Glass J.I."/>
            <person name="Rusch D."/>
            <person name="Podicherti R."/>
            <person name="Tsui H.-C.T."/>
            <person name="Winkler M.E."/>
        </authorList>
    </citation>
    <scope>NUCLEOTIDE SEQUENCE</scope>
</reference>
<comment type="subcellular location">
    <subcellularLocation>
        <location evidence="1">Membrane</location>
    </subcellularLocation>
</comment>
<organism evidence="7">
    <name type="scientific">marine metagenome</name>
    <dbReference type="NCBI Taxonomy" id="408172"/>
    <lineage>
        <taxon>unclassified sequences</taxon>
        <taxon>metagenomes</taxon>
        <taxon>ecological metagenomes</taxon>
    </lineage>
</organism>
<name>A0A383F008_9ZZZZ</name>
<evidence type="ECO:0000256" key="1">
    <source>
        <dbReference type="ARBA" id="ARBA00004370"/>
    </source>
</evidence>
<dbReference type="Pfam" id="PF00213">
    <property type="entry name" value="OSCP"/>
    <property type="match status" value="1"/>
</dbReference>
<dbReference type="SUPFAM" id="SSF47928">
    <property type="entry name" value="N-terminal domain of the delta subunit of the F1F0-ATP synthase"/>
    <property type="match status" value="1"/>
</dbReference>